<dbReference type="AlphaFoldDB" id="A0A371R2I9"/>
<name>A0A371R2I9_9CREN</name>
<sequence>MFDKNTLNFLKNIEARCHNEAFYRNYKDICIATKIALSNIKGGGVKLRTTLVRLADSSDKIVASKVLKFLKREVGSITDSERLKLAAASYVYKKVLALI</sequence>
<reference evidence="1 2" key="1">
    <citation type="submission" date="2017-07" db="EMBL/GenBank/DDBJ databases">
        <title>Draft genome sequence of aerobic hyperthermophilic archaea, Pyrobaculum aerophilum YKB31 and YKB32.</title>
        <authorList>
            <person name="Mochizuki T."/>
            <person name="Berliner A.J."/>
            <person name="Yoshida-Takashima Y."/>
            <person name="Takaki Y."/>
            <person name="Nunoura T."/>
            <person name="Takai K."/>
        </authorList>
    </citation>
    <scope>NUCLEOTIDE SEQUENCE [LARGE SCALE GENOMIC DNA]</scope>
    <source>
        <strain evidence="1 2">YKB32</strain>
    </source>
</reference>
<protein>
    <submittedName>
        <fullName evidence="1">Uncharacterized protein</fullName>
    </submittedName>
</protein>
<dbReference type="Proteomes" id="UP000256877">
    <property type="component" value="Unassembled WGS sequence"/>
</dbReference>
<accession>A0A371R2I9</accession>
<evidence type="ECO:0000313" key="2">
    <source>
        <dbReference type="Proteomes" id="UP000256877"/>
    </source>
</evidence>
<gene>
    <name evidence="1" type="ORF">CGL52_08405</name>
</gene>
<organism evidence="1 2">
    <name type="scientific">Pyrobaculum aerophilum</name>
    <dbReference type="NCBI Taxonomy" id="13773"/>
    <lineage>
        <taxon>Archaea</taxon>
        <taxon>Thermoproteota</taxon>
        <taxon>Thermoprotei</taxon>
        <taxon>Thermoproteales</taxon>
        <taxon>Thermoproteaceae</taxon>
        <taxon>Pyrobaculum</taxon>
    </lineage>
</organism>
<dbReference type="EMBL" id="NMUF01000022">
    <property type="protein sequence ID" value="RFA97758.1"/>
    <property type="molecule type" value="Genomic_DNA"/>
</dbReference>
<proteinExistence type="predicted"/>
<evidence type="ECO:0000313" key="1">
    <source>
        <dbReference type="EMBL" id="RFA97758.1"/>
    </source>
</evidence>
<dbReference type="OrthoDB" id="28635at2157"/>
<comment type="caution">
    <text evidence="1">The sequence shown here is derived from an EMBL/GenBank/DDBJ whole genome shotgun (WGS) entry which is preliminary data.</text>
</comment>